<dbReference type="EMBL" id="UPPP01000070">
    <property type="protein sequence ID" value="VBB07016.1"/>
    <property type="molecule type" value="Genomic_DNA"/>
</dbReference>
<dbReference type="SUPFAM" id="SSF51621">
    <property type="entry name" value="Phosphoenolpyruvate/pyruvate domain"/>
    <property type="match status" value="1"/>
</dbReference>
<reference evidence="11 12" key="1">
    <citation type="submission" date="2018-06" db="EMBL/GenBank/DDBJ databases">
        <authorList>
            <person name="Strepis N."/>
        </authorList>
    </citation>
    <scope>NUCLEOTIDE SEQUENCE [LARGE SCALE GENOMIC DNA]</scope>
    <source>
        <strain evidence="11">LUCI</strain>
    </source>
</reference>
<dbReference type="Proteomes" id="UP000277811">
    <property type="component" value="Unassembled WGS sequence"/>
</dbReference>
<feature type="binding site" evidence="7 10">
    <location>
        <position position="116"/>
    </location>
    <ligand>
        <name>Mg(2+)</name>
        <dbReference type="ChEBI" id="CHEBI:18420"/>
    </ligand>
</feature>
<dbReference type="GO" id="GO:0000287">
    <property type="term" value="F:magnesium ion binding"/>
    <property type="evidence" value="ECO:0007669"/>
    <property type="project" value="TreeGrafter"/>
</dbReference>
<evidence type="ECO:0000313" key="11">
    <source>
        <dbReference type="EMBL" id="VBB07016.1"/>
    </source>
</evidence>
<keyword evidence="12" id="KW-1185">Reference proteome</keyword>
<dbReference type="GO" id="GO:0015940">
    <property type="term" value="P:pantothenate biosynthetic process"/>
    <property type="evidence" value="ECO:0007669"/>
    <property type="project" value="UniProtKB-UniRule"/>
</dbReference>
<comment type="pathway">
    <text evidence="1 7">Cofactor biosynthesis; (R)-pantothenate biosynthesis; (R)-pantoate from 3-methyl-2-oxobutanoate: step 1/2.</text>
</comment>
<dbReference type="NCBIfam" id="NF001452">
    <property type="entry name" value="PRK00311.1"/>
    <property type="match status" value="1"/>
</dbReference>
<evidence type="ECO:0000256" key="4">
    <source>
        <dbReference type="ARBA" id="ARBA00022655"/>
    </source>
</evidence>
<comment type="function">
    <text evidence="6 7">Catalyzes the reversible reaction in which hydroxymethyl group from 5,10-methylenetetrahydrofolate is transferred onto alpha-ketoisovalerate to form ketopantoate.</text>
</comment>
<comment type="catalytic activity">
    <reaction evidence="7">
        <text>(6R)-5,10-methylene-5,6,7,8-tetrahydrofolate + 3-methyl-2-oxobutanoate + H2O = 2-dehydropantoate + (6S)-5,6,7,8-tetrahydrofolate</text>
        <dbReference type="Rhea" id="RHEA:11824"/>
        <dbReference type="ChEBI" id="CHEBI:11561"/>
        <dbReference type="ChEBI" id="CHEBI:11851"/>
        <dbReference type="ChEBI" id="CHEBI:15377"/>
        <dbReference type="ChEBI" id="CHEBI:15636"/>
        <dbReference type="ChEBI" id="CHEBI:57453"/>
        <dbReference type="EC" id="2.1.2.11"/>
    </reaction>
</comment>
<feature type="binding site" evidence="7 9">
    <location>
        <position position="114"/>
    </location>
    <ligand>
        <name>3-methyl-2-oxobutanoate</name>
        <dbReference type="ChEBI" id="CHEBI:11851"/>
    </ligand>
</feature>
<dbReference type="HAMAP" id="MF_00156">
    <property type="entry name" value="PanB"/>
    <property type="match status" value="1"/>
</dbReference>
<organism evidence="11 12">
    <name type="scientific">Lucifera butyrica</name>
    <dbReference type="NCBI Taxonomy" id="1351585"/>
    <lineage>
        <taxon>Bacteria</taxon>
        <taxon>Bacillati</taxon>
        <taxon>Bacillota</taxon>
        <taxon>Negativicutes</taxon>
        <taxon>Veillonellales</taxon>
        <taxon>Veillonellaceae</taxon>
        <taxon>Lucifera</taxon>
    </lineage>
</organism>
<evidence type="ECO:0000256" key="7">
    <source>
        <dbReference type="HAMAP-Rule" id="MF_00156"/>
    </source>
</evidence>
<keyword evidence="4 7" id="KW-0566">Pantothenate biosynthesis</keyword>
<dbReference type="NCBIfam" id="TIGR00222">
    <property type="entry name" value="panB"/>
    <property type="match status" value="1"/>
</dbReference>
<evidence type="ECO:0000256" key="6">
    <source>
        <dbReference type="ARBA" id="ARBA00056497"/>
    </source>
</evidence>
<evidence type="ECO:0000256" key="2">
    <source>
        <dbReference type="ARBA" id="ARBA00008676"/>
    </source>
</evidence>
<feature type="binding site" evidence="7 9">
    <location>
        <position position="84"/>
    </location>
    <ligand>
        <name>3-methyl-2-oxobutanoate</name>
        <dbReference type="ChEBI" id="CHEBI:11851"/>
    </ligand>
</feature>
<evidence type="ECO:0000256" key="8">
    <source>
        <dbReference type="PIRSR" id="PIRSR000388-1"/>
    </source>
</evidence>
<keyword evidence="7 10" id="KW-0460">Magnesium</keyword>
<dbReference type="GO" id="GO:0008168">
    <property type="term" value="F:methyltransferase activity"/>
    <property type="evidence" value="ECO:0007669"/>
    <property type="project" value="UniProtKB-KW"/>
</dbReference>
<dbReference type="InterPro" id="IPR015813">
    <property type="entry name" value="Pyrv/PenolPyrv_kinase-like_dom"/>
</dbReference>
<feature type="binding site" evidence="7 10">
    <location>
        <position position="84"/>
    </location>
    <ligand>
        <name>Mg(2+)</name>
        <dbReference type="ChEBI" id="CHEBI:18420"/>
    </ligand>
</feature>
<dbReference type="AlphaFoldDB" id="A0A498R305"/>
<evidence type="ECO:0000256" key="9">
    <source>
        <dbReference type="PIRSR" id="PIRSR000388-2"/>
    </source>
</evidence>
<keyword evidence="5 7" id="KW-0808">Transferase</keyword>
<feature type="active site" description="Proton acceptor" evidence="7 8">
    <location>
        <position position="183"/>
    </location>
</feature>
<comment type="cofactor">
    <cofactor evidence="7 10">
        <name>Mg(2+)</name>
        <dbReference type="ChEBI" id="CHEBI:18420"/>
    </cofactor>
    <text evidence="7 10">Binds 1 Mg(2+) ion per subunit.</text>
</comment>
<evidence type="ECO:0000256" key="1">
    <source>
        <dbReference type="ARBA" id="ARBA00005033"/>
    </source>
</evidence>
<sequence length="276" mass="29466">MKRITTATIRDRKKNGEAITMLTAYDYWTAVLLDQAEIDMFLVGDSLGNVMLGYESTLPVTMEDMIHHTKAVCRGTQQAMVVADMPFLSYQVSVEEAVRNAGRLLKETGAQAVKVEGGQAVAPAVAAMVKAGIPVVGHLGLTPQAVHQLGGYKVQGKEERAAQQLLEDARLLESCGAFAIVLECVPSLLAKKVTQSLGIATIGIGAGADCDGQVLVTHDLLGLSTGFTPKFVKKYADLQQNITAAVTAYKKEVTARTFPAPEHGFAMDGGVLEKLY</sequence>
<dbReference type="InterPro" id="IPR003700">
    <property type="entry name" value="Pantoate_hydroxy_MeTrfase"/>
</dbReference>
<dbReference type="OrthoDB" id="9781789at2"/>
<dbReference type="Pfam" id="PF02548">
    <property type="entry name" value="Pantoate_transf"/>
    <property type="match status" value="1"/>
</dbReference>
<evidence type="ECO:0000256" key="5">
    <source>
        <dbReference type="ARBA" id="ARBA00022679"/>
    </source>
</evidence>
<evidence type="ECO:0000256" key="3">
    <source>
        <dbReference type="ARBA" id="ARBA00011424"/>
    </source>
</evidence>
<dbReference type="EC" id="2.1.2.11" evidence="7"/>
<dbReference type="InterPro" id="IPR040442">
    <property type="entry name" value="Pyrv_kinase-like_dom_sf"/>
</dbReference>
<gene>
    <name evidence="7" type="primary">panB</name>
    <name evidence="11" type="ORF">LUCI_2260</name>
</gene>
<dbReference type="FunFam" id="3.20.20.60:FF:000003">
    <property type="entry name" value="3-methyl-2-oxobutanoate hydroxymethyltransferase"/>
    <property type="match status" value="1"/>
</dbReference>
<keyword evidence="7 10" id="KW-0479">Metal-binding</keyword>
<evidence type="ECO:0000313" key="12">
    <source>
        <dbReference type="Proteomes" id="UP000277811"/>
    </source>
</evidence>
<dbReference type="RefSeq" id="WP_122627962.1">
    <property type="nucleotide sequence ID" value="NZ_UPPP01000070.1"/>
</dbReference>
<keyword evidence="11" id="KW-0489">Methyltransferase</keyword>
<keyword evidence="7" id="KW-0963">Cytoplasm</keyword>
<dbReference type="PIRSF" id="PIRSF000388">
    <property type="entry name" value="Pantoate_hydroxy_MeTrfase"/>
    <property type="match status" value="1"/>
</dbReference>
<dbReference type="GO" id="GO:0032259">
    <property type="term" value="P:methylation"/>
    <property type="evidence" value="ECO:0007669"/>
    <property type="project" value="UniProtKB-KW"/>
</dbReference>
<comment type="subcellular location">
    <subcellularLocation>
        <location evidence="7">Cytoplasm</location>
    </subcellularLocation>
</comment>
<proteinExistence type="inferred from homology"/>
<accession>A0A498R305</accession>
<evidence type="ECO:0000256" key="10">
    <source>
        <dbReference type="PIRSR" id="PIRSR000388-3"/>
    </source>
</evidence>
<dbReference type="GO" id="GO:0003864">
    <property type="term" value="F:3-methyl-2-oxobutanoate hydroxymethyltransferase activity"/>
    <property type="evidence" value="ECO:0007669"/>
    <property type="project" value="UniProtKB-UniRule"/>
</dbReference>
<dbReference type="UniPathway" id="UPA00028">
    <property type="reaction ID" value="UER00003"/>
</dbReference>
<name>A0A498R305_9FIRM</name>
<dbReference type="PANTHER" id="PTHR20881">
    <property type="entry name" value="3-METHYL-2-OXOBUTANOATE HYDROXYMETHYLTRANSFERASE"/>
    <property type="match status" value="1"/>
</dbReference>
<dbReference type="PANTHER" id="PTHR20881:SF0">
    <property type="entry name" value="3-METHYL-2-OXOBUTANOATE HYDROXYMETHYLTRANSFERASE"/>
    <property type="match status" value="1"/>
</dbReference>
<dbReference type="Gene3D" id="3.20.20.60">
    <property type="entry name" value="Phosphoenolpyruvate-binding domains"/>
    <property type="match status" value="1"/>
</dbReference>
<feature type="binding site" evidence="7 10">
    <location>
        <position position="45"/>
    </location>
    <ligand>
        <name>Mg(2+)</name>
        <dbReference type="ChEBI" id="CHEBI:18420"/>
    </ligand>
</feature>
<dbReference type="CDD" id="cd06557">
    <property type="entry name" value="KPHMT-like"/>
    <property type="match status" value="1"/>
</dbReference>
<feature type="binding site" evidence="7 9">
    <location>
        <begin position="45"/>
        <end position="46"/>
    </location>
    <ligand>
        <name>3-methyl-2-oxobutanoate</name>
        <dbReference type="ChEBI" id="CHEBI:11851"/>
    </ligand>
</feature>
<comment type="subunit">
    <text evidence="3 7">Homodecamer; pentamer of dimers.</text>
</comment>
<dbReference type="GO" id="GO:0005737">
    <property type="term" value="C:cytoplasm"/>
    <property type="evidence" value="ECO:0007669"/>
    <property type="project" value="UniProtKB-SubCell"/>
</dbReference>
<protein>
    <recommendedName>
        <fullName evidence="7">3-methyl-2-oxobutanoate hydroxymethyltransferase</fullName>
        <ecNumber evidence="7">2.1.2.11</ecNumber>
    </recommendedName>
    <alternativeName>
        <fullName evidence="7">Ketopantoate hydroxymethyltransferase</fullName>
        <shortName evidence="7">KPHMT</shortName>
    </alternativeName>
</protein>
<comment type="similarity">
    <text evidence="2 7">Belongs to the PanB family.</text>
</comment>